<evidence type="ECO:0000313" key="1">
    <source>
        <dbReference type="EMBL" id="CAI9695177.1"/>
    </source>
</evidence>
<protein>
    <submittedName>
        <fullName evidence="1">Uncharacterized protein</fullName>
    </submittedName>
</protein>
<sequence length="224" mass="23932">MERERSGRDDRWDPSPRAWGCRLGKRSRPAGPSWDASKPPKPAREHWGLGAQGDTEGTRDAWAENSPAAESGSAEAASLRCAPASPPVREPARLLPPPPSPFSSSFSSSFSRAPAATALPVPNPPGPTPRTAVRRQSYPLTSEPDAARDCKGGWYPGGASLGAVRSLGRKPPLPGRLAGLLPARALYLLRPLRPFESPLQSRQVLRTPLAWLSTGSWQPGADQV</sequence>
<accession>A0ACB0E3I3</accession>
<dbReference type="Proteomes" id="UP001162501">
    <property type="component" value="Chromosome 14"/>
</dbReference>
<evidence type="ECO:0000313" key="2">
    <source>
        <dbReference type="Proteomes" id="UP001162501"/>
    </source>
</evidence>
<proteinExistence type="predicted"/>
<name>A0ACB0E3I3_RANTA</name>
<dbReference type="EMBL" id="OX596098">
    <property type="protein sequence ID" value="CAI9695177.1"/>
    <property type="molecule type" value="Genomic_DNA"/>
</dbReference>
<organism evidence="1 2">
    <name type="scientific">Rangifer tarandus platyrhynchus</name>
    <name type="common">Svalbard reindeer</name>
    <dbReference type="NCBI Taxonomy" id="3082113"/>
    <lineage>
        <taxon>Eukaryota</taxon>
        <taxon>Metazoa</taxon>
        <taxon>Chordata</taxon>
        <taxon>Craniata</taxon>
        <taxon>Vertebrata</taxon>
        <taxon>Euteleostomi</taxon>
        <taxon>Mammalia</taxon>
        <taxon>Eutheria</taxon>
        <taxon>Laurasiatheria</taxon>
        <taxon>Artiodactyla</taxon>
        <taxon>Ruminantia</taxon>
        <taxon>Pecora</taxon>
        <taxon>Cervidae</taxon>
        <taxon>Odocoileinae</taxon>
        <taxon>Rangifer</taxon>
    </lineage>
</organism>
<reference evidence="1" key="1">
    <citation type="submission" date="2023-05" db="EMBL/GenBank/DDBJ databases">
        <authorList>
            <consortium name="ELIXIR-Norway"/>
        </authorList>
    </citation>
    <scope>NUCLEOTIDE SEQUENCE</scope>
</reference>
<gene>
    <name evidence="1" type="ORF">MRATA1EN3_LOCUS6390</name>
</gene>